<dbReference type="Proteomes" id="UP001274896">
    <property type="component" value="Unassembled WGS sequence"/>
</dbReference>
<comment type="caution">
    <text evidence="2">The sequence shown here is derived from an EMBL/GenBank/DDBJ whole genome shotgun (WGS) entry which is preliminary data.</text>
</comment>
<feature type="region of interest" description="Disordered" evidence="1">
    <location>
        <begin position="104"/>
        <end position="141"/>
    </location>
</feature>
<keyword evidence="3" id="KW-1185">Reference proteome</keyword>
<reference evidence="2" key="1">
    <citation type="submission" date="2023-06" db="EMBL/GenBank/DDBJ databases">
        <title>Male Hemibagrus guttatus genome.</title>
        <authorList>
            <person name="Bian C."/>
        </authorList>
    </citation>
    <scope>NUCLEOTIDE SEQUENCE</scope>
    <source>
        <strain evidence="2">Male_cb2023</strain>
        <tissue evidence="2">Muscle</tissue>
    </source>
</reference>
<accession>A0AAE0RHD5</accession>
<evidence type="ECO:0000313" key="2">
    <source>
        <dbReference type="EMBL" id="KAK3556078.1"/>
    </source>
</evidence>
<sequence>MGGQGSLMHMGSEGWLVWSDPTDELLLHKLLKKLMQVLIEREQPPRGLSMSGGHIIMAHQLKLNPRSELLVIQRTVYCCQNNEPWITSDLKDLLNKKKDAFRFSTGSSSGPSHTGTVFTPSQTPKTHLQQHHTGLLTIPDYNPPNLTSTGLTTSSYLTLTANQSDLKKYM</sequence>
<evidence type="ECO:0000313" key="3">
    <source>
        <dbReference type="Proteomes" id="UP001274896"/>
    </source>
</evidence>
<evidence type="ECO:0000256" key="1">
    <source>
        <dbReference type="SAM" id="MobiDB-lite"/>
    </source>
</evidence>
<organism evidence="2 3">
    <name type="scientific">Hemibagrus guttatus</name>
    <dbReference type="NCBI Taxonomy" id="175788"/>
    <lineage>
        <taxon>Eukaryota</taxon>
        <taxon>Metazoa</taxon>
        <taxon>Chordata</taxon>
        <taxon>Craniata</taxon>
        <taxon>Vertebrata</taxon>
        <taxon>Euteleostomi</taxon>
        <taxon>Actinopterygii</taxon>
        <taxon>Neopterygii</taxon>
        <taxon>Teleostei</taxon>
        <taxon>Ostariophysi</taxon>
        <taxon>Siluriformes</taxon>
        <taxon>Bagridae</taxon>
        <taxon>Hemibagrus</taxon>
    </lineage>
</organism>
<feature type="compositionally biased region" description="Low complexity" evidence="1">
    <location>
        <begin position="104"/>
        <end position="116"/>
    </location>
</feature>
<dbReference type="AlphaFoldDB" id="A0AAE0RHD5"/>
<name>A0AAE0RHD5_9TELE</name>
<gene>
    <name evidence="2" type="ORF">QTP70_004374</name>
</gene>
<dbReference type="EMBL" id="JAUCMX010000001">
    <property type="protein sequence ID" value="KAK3556078.1"/>
    <property type="molecule type" value="Genomic_DNA"/>
</dbReference>
<proteinExistence type="predicted"/>
<protein>
    <submittedName>
        <fullName evidence="2">Uncharacterized protein</fullName>
    </submittedName>
</protein>
<feature type="compositionally biased region" description="Polar residues" evidence="1">
    <location>
        <begin position="117"/>
        <end position="127"/>
    </location>
</feature>